<name>A0AAD9MMY8_9ANNE</name>
<reference evidence="1" key="1">
    <citation type="journal article" date="2023" name="Mol. Biol. Evol.">
        <title>Third-Generation Sequencing Reveals the Adaptive Role of the Epigenome in Three Deep-Sea Polychaetes.</title>
        <authorList>
            <person name="Perez M."/>
            <person name="Aroh O."/>
            <person name="Sun Y."/>
            <person name="Lan Y."/>
            <person name="Juniper S.K."/>
            <person name="Young C.R."/>
            <person name="Angers B."/>
            <person name="Qian P.Y."/>
        </authorList>
    </citation>
    <scope>NUCLEOTIDE SEQUENCE</scope>
    <source>
        <strain evidence="1">P08H-3</strain>
    </source>
</reference>
<gene>
    <name evidence="1" type="ORF">LSH36_3151g00005</name>
</gene>
<dbReference type="EMBL" id="JAODUP010003140">
    <property type="protein sequence ID" value="KAK2138383.1"/>
    <property type="molecule type" value="Genomic_DNA"/>
</dbReference>
<dbReference type="AlphaFoldDB" id="A0AAD9MMY8"/>
<sequence>MAFFKLNLKTTMIRKRNDYFRMGKGQSLIAHTRIRLGFSPLIQQLFTLRLVTSSVCHRCNTNEEESTSHMPLTE</sequence>
<evidence type="ECO:0000313" key="1">
    <source>
        <dbReference type="EMBL" id="KAK2138383.1"/>
    </source>
</evidence>
<accession>A0AAD9MMY8</accession>
<organism evidence="1 2">
    <name type="scientific">Paralvinella palmiformis</name>
    <dbReference type="NCBI Taxonomy" id="53620"/>
    <lineage>
        <taxon>Eukaryota</taxon>
        <taxon>Metazoa</taxon>
        <taxon>Spiralia</taxon>
        <taxon>Lophotrochozoa</taxon>
        <taxon>Annelida</taxon>
        <taxon>Polychaeta</taxon>
        <taxon>Sedentaria</taxon>
        <taxon>Canalipalpata</taxon>
        <taxon>Terebellida</taxon>
        <taxon>Terebelliformia</taxon>
        <taxon>Alvinellidae</taxon>
        <taxon>Paralvinella</taxon>
    </lineage>
</organism>
<dbReference type="Proteomes" id="UP001208570">
    <property type="component" value="Unassembled WGS sequence"/>
</dbReference>
<evidence type="ECO:0000313" key="2">
    <source>
        <dbReference type="Proteomes" id="UP001208570"/>
    </source>
</evidence>
<keyword evidence="2" id="KW-1185">Reference proteome</keyword>
<comment type="caution">
    <text evidence="1">The sequence shown here is derived from an EMBL/GenBank/DDBJ whole genome shotgun (WGS) entry which is preliminary data.</text>
</comment>
<protein>
    <submittedName>
        <fullName evidence="1">Uncharacterized protein</fullName>
    </submittedName>
</protein>
<proteinExistence type="predicted"/>